<dbReference type="AlphaFoldDB" id="A0A839ETU7"/>
<accession>A0A839ETU7</accession>
<evidence type="ECO:0000313" key="2">
    <source>
        <dbReference type="Proteomes" id="UP000549052"/>
    </source>
</evidence>
<comment type="caution">
    <text evidence="1">The sequence shown here is derived from an EMBL/GenBank/DDBJ whole genome shotgun (WGS) entry which is preliminary data.</text>
</comment>
<dbReference type="RefSeq" id="WP_182550481.1">
    <property type="nucleotide sequence ID" value="NZ_JACGXN010000005.1"/>
</dbReference>
<sequence length="112" mass="12476">MDQLRVLLTKHMALWQSSWSMGTFGAIAYAPVEAVELKKRMVTAISDGTPCSAFKKPATRLERSTLRVGLRQQLAFARSQGDHERAETILAWQKAFDREAGEAETDDDSPGH</sequence>
<gene>
    <name evidence="1" type="ORF">FHW16_003566</name>
</gene>
<organism evidence="1 2">
    <name type="scientific">Phyllobacterium myrsinacearum</name>
    <dbReference type="NCBI Taxonomy" id="28101"/>
    <lineage>
        <taxon>Bacteria</taxon>
        <taxon>Pseudomonadati</taxon>
        <taxon>Pseudomonadota</taxon>
        <taxon>Alphaproteobacteria</taxon>
        <taxon>Hyphomicrobiales</taxon>
        <taxon>Phyllobacteriaceae</taxon>
        <taxon>Phyllobacterium</taxon>
    </lineage>
</organism>
<dbReference type="EMBL" id="JACGXN010000005">
    <property type="protein sequence ID" value="MBA8879847.1"/>
    <property type="molecule type" value="Genomic_DNA"/>
</dbReference>
<dbReference type="Proteomes" id="UP000549052">
    <property type="component" value="Unassembled WGS sequence"/>
</dbReference>
<evidence type="ECO:0000313" key="1">
    <source>
        <dbReference type="EMBL" id="MBA8879847.1"/>
    </source>
</evidence>
<proteinExistence type="predicted"/>
<reference evidence="1 2" key="1">
    <citation type="submission" date="2020-07" db="EMBL/GenBank/DDBJ databases">
        <title>Genomic Encyclopedia of Type Strains, Phase IV (KMG-V): Genome sequencing to study the core and pangenomes of soil and plant-associated prokaryotes.</title>
        <authorList>
            <person name="Whitman W."/>
        </authorList>
    </citation>
    <scope>NUCLEOTIDE SEQUENCE [LARGE SCALE GENOMIC DNA]</scope>
    <source>
        <strain evidence="1 2">AN3</strain>
    </source>
</reference>
<name>A0A839ETU7_9HYPH</name>
<keyword evidence="2" id="KW-1185">Reference proteome</keyword>
<protein>
    <submittedName>
        <fullName evidence="1">Uncharacterized protein</fullName>
    </submittedName>
</protein>